<evidence type="ECO:0000256" key="3">
    <source>
        <dbReference type="SAM" id="Phobius"/>
    </source>
</evidence>
<dbReference type="EMBL" id="JAAIUW010000010">
    <property type="protein sequence ID" value="KAF7813587.1"/>
    <property type="molecule type" value="Genomic_DNA"/>
</dbReference>
<dbReference type="UniPathway" id="UPA00143"/>
<feature type="transmembrane region" description="Helical" evidence="3">
    <location>
        <begin position="130"/>
        <end position="151"/>
    </location>
</feature>
<dbReference type="InterPro" id="IPR013083">
    <property type="entry name" value="Znf_RING/FYVE/PHD"/>
</dbReference>
<protein>
    <submittedName>
        <fullName evidence="6">RING-H2 finger protein ATL52-like</fullName>
    </submittedName>
</protein>
<keyword evidence="1" id="KW-0862">Zinc</keyword>
<dbReference type="Gene3D" id="3.30.40.10">
    <property type="entry name" value="Zinc/RING finger domain, C3HC4 (zinc finger)"/>
    <property type="match status" value="1"/>
</dbReference>
<dbReference type="PROSITE" id="PS50089">
    <property type="entry name" value="ZF_RING_2"/>
    <property type="match status" value="1"/>
</dbReference>
<dbReference type="AlphaFoldDB" id="A0A834T4D0"/>
<gene>
    <name evidence="6" type="ORF">G2W53_034563</name>
</gene>
<sequence length="284" mass="31182">MFGEFLLKLPFWVFSSVKFASFVVGYGGSTNLDFGLENSDLRTDDRRLFNGGSLDSGDSVDFGTLESLISLFEDEEASSSSLSISCRTTSFLNPFVSLPSSSSMTRTQLGKCLTSSSPLSNSDQKSNMPMLYYGLVVVATAAIVLAVYNLIVIKRCGRRHMPPPSQPTNIGVVEERRSLSRNLLSSFKYKKEAEEEEEEGEGGLGISRRSGRDCEEDSCAVCLSGFEEGEEVRKLPRCNHCFHVMCIDMWLYSHFDCPICRTPVVAAFSRSSGDENAVAVAVSV</sequence>
<evidence type="ECO:0000313" key="6">
    <source>
        <dbReference type="EMBL" id="KAF7813587.1"/>
    </source>
</evidence>
<evidence type="ECO:0000256" key="1">
    <source>
        <dbReference type="PROSITE-ProRule" id="PRU00175"/>
    </source>
</evidence>
<dbReference type="PANTHER" id="PTHR45676">
    <property type="entry name" value="RING-H2 FINGER PROTEIN ATL51-RELATED"/>
    <property type="match status" value="1"/>
</dbReference>
<feature type="signal peptide" evidence="4">
    <location>
        <begin position="1"/>
        <end position="25"/>
    </location>
</feature>
<keyword evidence="7" id="KW-1185">Reference proteome</keyword>
<evidence type="ECO:0000259" key="5">
    <source>
        <dbReference type="PROSITE" id="PS50089"/>
    </source>
</evidence>
<evidence type="ECO:0000313" key="7">
    <source>
        <dbReference type="Proteomes" id="UP000634136"/>
    </source>
</evidence>
<keyword evidence="3" id="KW-1133">Transmembrane helix</keyword>
<evidence type="ECO:0000256" key="2">
    <source>
        <dbReference type="SAM" id="MobiDB-lite"/>
    </source>
</evidence>
<feature type="domain" description="RING-type" evidence="5">
    <location>
        <begin position="219"/>
        <end position="261"/>
    </location>
</feature>
<feature type="region of interest" description="Disordered" evidence="2">
    <location>
        <begin position="192"/>
        <end position="211"/>
    </location>
</feature>
<dbReference type="CDD" id="cd16461">
    <property type="entry name" value="RING-H2_EL5-like"/>
    <property type="match status" value="1"/>
</dbReference>
<reference evidence="6" key="1">
    <citation type="submission" date="2020-09" db="EMBL/GenBank/DDBJ databases">
        <title>Genome-Enabled Discovery of Anthraquinone Biosynthesis in Senna tora.</title>
        <authorList>
            <person name="Kang S.-H."/>
            <person name="Pandey R.P."/>
            <person name="Lee C.-M."/>
            <person name="Sim J.-S."/>
            <person name="Jeong J.-T."/>
            <person name="Choi B.-S."/>
            <person name="Jung M."/>
            <person name="Ginzburg D."/>
            <person name="Zhao K."/>
            <person name="Won S.Y."/>
            <person name="Oh T.-J."/>
            <person name="Yu Y."/>
            <person name="Kim N.-H."/>
            <person name="Lee O.R."/>
            <person name="Lee T.-H."/>
            <person name="Bashyal P."/>
            <person name="Kim T.-S."/>
            <person name="Lee W.-H."/>
            <person name="Kawkins C."/>
            <person name="Kim C.-K."/>
            <person name="Kim J.S."/>
            <person name="Ahn B.O."/>
            <person name="Rhee S.Y."/>
            <person name="Sohng J.K."/>
        </authorList>
    </citation>
    <scope>NUCLEOTIDE SEQUENCE</scope>
    <source>
        <tissue evidence="6">Leaf</tissue>
    </source>
</reference>
<keyword evidence="4" id="KW-0732">Signal</keyword>
<keyword evidence="3" id="KW-0812">Transmembrane</keyword>
<dbReference type="SUPFAM" id="SSF57850">
    <property type="entry name" value="RING/U-box"/>
    <property type="match status" value="1"/>
</dbReference>
<organism evidence="6 7">
    <name type="scientific">Senna tora</name>
    <dbReference type="NCBI Taxonomy" id="362788"/>
    <lineage>
        <taxon>Eukaryota</taxon>
        <taxon>Viridiplantae</taxon>
        <taxon>Streptophyta</taxon>
        <taxon>Embryophyta</taxon>
        <taxon>Tracheophyta</taxon>
        <taxon>Spermatophyta</taxon>
        <taxon>Magnoliopsida</taxon>
        <taxon>eudicotyledons</taxon>
        <taxon>Gunneridae</taxon>
        <taxon>Pentapetalae</taxon>
        <taxon>rosids</taxon>
        <taxon>fabids</taxon>
        <taxon>Fabales</taxon>
        <taxon>Fabaceae</taxon>
        <taxon>Caesalpinioideae</taxon>
        <taxon>Cassia clade</taxon>
        <taxon>Senna</taxon>
    </lineage>
</organism>
<dbReference type="SMART" id="SM00184">
    <property type="entry name" value="RING"/>
    <property type="match status" value="1"/>
</dbReference>
<dbReference type="Proteomes" id="UP000634136">
    <property type="component" value="Unassembled WGS sequence"/>
</dbReference>
<dbReference type="OrthoDB" id="9984778at2759"/>
<keyword evidence="1" id="KW-0479">Metal-binding</keyword>
<comment type="caution">
    <text evidence="6">The sequence shown here is derived from an EMBL/GenBank/DDBJ whole genome shotgun (WGS) entry which is preliminary data.</text>
</comment>
<accession>A0A834T4D0</accession>
<name>A0A834T4D0_9FABA</name>
<feature type="chain" id="PRO_5032875161" evidence="4">
    <location>
        <begin position="26"/>
        <end position="284"/>
    </location>
</feature>
<dbReference type="InterPro" id="IPR001841">
    <property type="entry name" value="Znf_RING"/>
</dbReference>
<evidence type="ECO:0000256" key="4">
    <source>
        <dbReference type="SAM" id="SignalP"/>
    </source>
</evidence>
<keyword evidence="3" id="KW-0472">Membrane</keyword>
<dbReference type="GO" id="GO:0008270">
    <property type="term" value="F:zinc ion binding"/>
    <property type="evidence" value="ECO:0007669"/>
    <property type="project" value="UniProtKB-KW"/>
</dbReference>
<dbReference type="Pfam" id="PF13639">
    <property type="entry name" value="zf-RING_2"/>
    <property type="match status" value="1"/>
</dbReference>
<dbReference type="PANTHER" id="PTHR45676:SF84">
    <property type="entry name" value="RING-TYPE DOMAIN-CONTAINING PROTEIN"/>
    <property type="match status" value="1"/>
</dbReference>
<proteinExistence type="predicted"/>
<dbReference type="GO" id="GO:0016567">
    <property type="term" value="P:protein ubiquitination"/>
    <property type="evidence" value="ECO:0007669"/>
    <property type="project" value="UniProtKB-UniPathway"/>
</dbReference>
<keyword evidence="1" id="KW-0863">Zinc-finger</keyword>